<dbReference type="Gene3D" id="3.30.70.20">
    <property type="match status" value="1"/>
</dbReference>
<protein>
    <recommendedName>
        <fullName evidence="1">4Fe-4S ferredoxin-type domain-containing protein</fullName>
    </recommendedName>
</protein>
<dbReference type="PROSITE" id="PS51379">
    <property type="entry name" value="4FE4S_FER_2"/>
    <property type="match status" value="2"/>
</dbReference>
<reference evidence="2" key="1">
    <citation type="submission" date="2016-09" db="EMBL/GenBank/DDBJ databases">
        <title>Microbial methane oxidation anaerobically mediated in the deep subsurface.</title>
        <authorList>
            <person name="Ino K."/>
            <person name="Kouduka M."/>
            <person name="Suzuki Y."/>
        </authorList>
    </citation>
    <scope>NUCLEOTIDE SEQUENCE</scope>
</reference>
<dbReference type="InterPro" id="IPR017900">
    <property type="entry name" value="4Fe4S_Fe_S_CS"/>
</dbReference>
<accession>A0A286P173</accession>
<dbReference type="EMBL" id="LC180219">
    <property type="protein sequence ID" value="BBA30766.1"/>
    <property type="molecule type" value="Genomic_DNA"/>
</dbReference>
<dbReference type="SUPFAM" id="SSF54862">
    <property type="entry name" value="4Fe-4S ferredoxins"/>
    <property type="match status" value="1"/>
</dbReference>
<feature type="domain" description="4Fe-4S ferredoxin-type" evidence="1">
    <location>
        <begin position="75"/>
        <end position="99"/>
    </location>
</feature>
<evidence type="ECO:0000259" key="1">
    <source>
        <dbReference type="PROSITE" id="PS51379"/>
    </source>
</evidence>
<evidence type="ECO:0000313" key="2">
    <source>
        <dbReference type="EMBL" id="BBA30766.1"/>
    </source>
</evidence>
<dbReference type="InterPro" id="IPR017896">
    <property type="entry name" value="4Fe4S_Fe-S-bd"/>
</dbReference>
<sequence length="99" mass="10310">MIGDTNSIDGVILAQRGEDNVHVYASGTVVARGKDEAAAVQLIGLAEKTIRRALSCTGCGVCLGQCAERAISVNGTARINEKCTHCGKCTWACPVVKFG</sequence>
<dbReference type="Pfam" id="PF00037">
    <property type="entry name" value="Fer4"/>
    <property type="match status" value="1"/>
</dbReference>
<dbReference type="AlphaFoldDB" id="A0A286P173"/>
<feature type="domain" description="4Fe-4S ferredoxin-type" evidence="1">
    <location>
        <begin position="46"/>
        <end position="74"/>
    </location>
</feature>
<name>A0A286P173_9EURY</name>
<dbReference type="GO" id="GO:0016491">
    <property type="term" value="F:oxidoreductase activity"/>
    <property type="evidence" value="ECO:0007669"/>
    <property type="project" value="UniProtKB-ARBA"/>
</dbReference>
<proteinExistence type="predicted"/>
<organism evidence="2">
    <name type="scientific">uncultured Methanosarcinales archaeon</name>
    <dbReference type="NCBI Taxonomy" id="183757"/>
    <lineage>
        <taxon>Archaea</taxon>
        <taxon>Methanobacteriati</taxon>
        <taxon>Methanobacteriota</taxon>
        <taxon>Stenosarchaea group</taxon>
        <taxon>Methanomicrobia</taxon>
        <taxon>Methanosarcinales</taxon>
        <taxon>environmental samples</taxon>
    </lineage>
</organism>
<dbReference type="PROSITE" id="PS00198">
    <property type="entry name" value="4FE4S_FER_1"/>
    <property type="match status" value="1"/>
</dbReference>